<dbReference type="SUPFAM" id="SSF50370">
    <property type="entry name" value="Ricin B-like lectins"/>
    <property type="match status" value="2"/>
</dbReference>
<evidence type="ECO:0000313" key="2">
    <source>
        <dbReference type="EMBL" id="RHZ41156.1"/>
    </source>
</evidence>
<dbReference type="InterPro" id="IPR000772">
    <property type="entry name" value="Ricin_B_lectin"/>
</dbReference>
<dbReference type="CDD" id="cd00161">
    <property type="entry name" value="beta-trefoil_Ricin-like"/>
    <property type="match status" value="1"/>
</dbReference>
<dbReference type="AlphaFoldDB" id="A0A397G148"/>
<gene>
    <name evidence="2" type="ORF">DYB31_013751</name>
</gene>
<dbReference type="Gene3D" id="2.80.10.50">
    <property type="match status" value="2"/>
</dbReference>
<dbReference type="VEuPathDB" id="FungiDB:H257_05381"/>
<dbReference type="SMART" id="SM00458">
    <property type="entry name" value="RICIN"/>
    <property type="match status" value="1"/>
</dbReference>
<protein>
    <recommendedName>
        <fullName evidence="1">Ricin B lectin domain-containing protein</fullName>
    </recommendedName>
</protein>
<organism evidence="2 3">
    <name type="scientific">Aphanomyces astaci</name>
    <name type="common">Crayfish plague agent</name>
    <dbReference type="NCBI Taxonomy" id="112090"/>
    <lineage>
        <taxon>Eukaryota</taxon>
        <taxon>Sar</taxon>
        <taxon>Stramenopiles</taxon>
        <taxon>Oomycota</taxon>
        <taxon>Saprolegniomycetes</taxon>
        <taxon>Saprolegniales</taxon>
        <taxon>Verrucalvaceae</taxon>
        <taxon>Aphanomyces</taxon>
    </lineage>
</organism>
<dbReference type="EMBL" id="QUTE01001612">
    <property type="protein sequence ID" value="RHZ41156.1"/>
    <property type="molecule type" value="Genomic_DNA"/>
</dbReference>
<dbReference type="InterPro" id="IPR035992">
    <property type="entry name" value="Ricin_B-like_lectins"/>
</dbReference>
<reference evidence="2 3" key="1">
    <citation type="submission" date="2018-08" db="EMBL/GenBank/DDBJ databases">
        <title>Aphanomyces genome sequencing and annotation.</title>
        <authorList>
            <person name="Minardi D."/>
            <person name="Oidtmann B."/>
            <person name="Van Der Giezen M."/>
            <person name="Studholme D.J."/>
        </authorList>
    </citation>
    <scope>NUCLEOTIDE SEQUENCE [LARGE SCALE GENOMIC DNA]</scope>
    <source>
        <strain evidence="2 3">197901</strain>
    </source>
</reference>
<evidence type="ECO:0000259" key="1">
    <source>
        <dbReference type="SMART" id="SM00458"/>
    </source>
</evidence>
<feature type="domain" description="Ricin B lectin" evidence="1">
    <location>
        <begin position="75"/>
        <end position="242"/>
    </location>
</feature>
<dbReference type="Proteomes" id="UP000266196">
    <property type="component" value="Unassembled WGS sequence"/>
</dbReference>
<comment type="caution">
    <text evidence="2">The sequence shown here is derived from an EMBL/GenBank/DDBJ whole genome shotgun (WGS) entry which is preliminary data.</text>
</comment>
<evidence type="ECO:0000313" key="3">
    <source>
        <dbReference type="Proteomes" id="UP000266196"/>
    </source>
</evidence>
<accession>A0A397G148</accession>
<proteinExistence type="predicted"/>
<dbReference type="PROSITE" id="PS50231">
    <property type="entry name" value="RICIN_B_LECTIN"/>
    <property type="match status" value="1"/>
</dbReference>
<name>A0A397G148_APHAT</name>
<dbReference type="Pfam" id="PF00652">
    <property type="entry name" value="Ricin_B_lectin"/>
    <property type="match status" value="2"/>
</dbReference>
<sequence>MTQRGIPPTVTLSLMLLNDKLECLWQMTPTTPLLTSTIANGAYVLTGNAATRIIGFPKTAGSSIQSTGQQWTVDPTTQKSVRLAGTNLCLDGYEGFNGGTVHLWPCDAANPNQKWVYDVVHQQFRHGTFAGFCLDFNAKLGVTHLWTCLDATSPDIGNQVFQIKSVVQLRAKGKVLSGLLRKVTFLPSGSNVNQYWFVDPVRRSVQLQGTSLCLDGFEATNGGTVHLWECSDTNPNQKWKLDDRTKQLRHGTFEGFCLDFADDGVRPHLWTCLPRRHKDIKNQQFALIRQDGASQVTEFDGE</sequence>